<dbReference type="PROSITE" id="PS50092">
    <property type="entry name" value="TSP1"/>
    <property type="match status" value="2"/>
</dbReference>
<protein>
    <recommendedName>
        <fullName evidence="5">F5/8 type C domain-containing protein</fullName>
    </recommendedName>
</protein>
<dbReference type="InterPro" id="IPR008979">
    <property type="entry name" value="Galactose-bd-like_sf"/>
</dbReference>
<organism evidence="6 7">
    <name type="scientific">Pocillopora meandrina</name>
    <dbReference type="NCBI Taxonomy" id="46732"/>
    <lineage>
        <taxon>Eukaryota</taxon>
        <taxon>Metazoa</taxon>
        <taxon>Cnidaria</taxon>
        <taxon>Anthozoa</taxon>
        <taxon>Hexacorallia</taxon>
        <taxon>Scleractinia</taxon>
        <taxon>Astrocoeniina</taxon>
        <taxon>Pocilloporidae</taxon>
        <taxon>Pocillopora</taxon>
    </lineage>
</organism>
<dbReference type="InterPro" id="IPR000421">
    <property type="entry name" value="FA58C"/>
</dbReference>
<sequence>MKILLTACVIWIVSNARDVEGACNASLGMQNKKIQDSSITASSQLSINHVPSLARLDGVQGAWCSAPTDNLPYIEILLSEEKFLTLIKTQGSKKDLRWATKYEIRYQKDGKWIVYRRTDGTQKFDGNVGIASINGIALQPQIRTRSVRIYPKFPLSLDGDASLANVSCLRLELYGCSAPVDGSWGTWTPWWPCSVTCGRGKRSRERFCDSPMPTNGGAPCNESERTEDEYCRLKKCIKPAVDGGWGNWGPWSECSLTCGIGLRARERKCDSPEPRNGGAPCDKAERMQQRFCREATCGGNDVGFSGSGYGWETSLGTSGFFEEENGWKVCCRTKSGEEKHHQELSDDEDFTVKSSLDD</sequence>
<dbReference type="SUPFAM" id="SSF49785">
    <property type="entry name" value="Galactose-binding domain-like"/>
    <property type="match status" value="1"/>
</dbReference>
<evidence type="ECO:0000313" key="7">
    <source>
        <dbReference type="Proteomes" id="UP001159428"/>
    </source>
</evidence>
<dbReference type="AlphaFoldDB" id="A0AAU9VR94"/>
<keyword evidence="1" id="KW-0677">Repeat</keyword>
<dbReference type="InterPro" id="IPR036383">
    <property type="entry name" value="TSP1_rpt_sf"/>
</dbReference>
<dbReference type="Proteomes" id="UP001159428">
    <property type="component" value="Unassembled WGS sequence"/>
</dbReference>
<keyword evidence="7" id="KW-1185">Reference proteome</keyword>
<gene>
    <name evidence="6" type="ORF">PMEA_00022035</name>
</gene>
<evidence type="ECO:0000256" key="3">
    <source>
        <dbReference type="SAM" id="MobiDB-lite"/>
    </source>
</evidence>
<evidence type="ECO:0000256" key="1">
    <source>
        <dbReference type="ARBA" id="ARBA00022737"/>
    </source>
</evidence>
<dbReference type="SUPFAM" id="SSF82895">
    <property type="entry name" value="TSP-1 type 1 repeat"/>
    <property type="match status" value="2"/>
</dbReference>
<evidence type="ECO:0000256" key="2">
    <source>
        <dbReference type="ARBA" id="ARBA00023157"/>
    </source>
</evidence>
<accession>A0AAU9VR94</accession>
<dbReference type="CDD" id="cd00057">
    <property type="entry name" value="FA58C"/>
    <property type="match status" value="1"/>
</dbReference>
<dbReference type="Pfam" id="PF00754">
    <property type="entry name" value="F5_F8_type_C"/>
    <property type="match status" value="1"/>
</dbReference>
<evidence type="ECO:0000256" key="4">
    <source>
        <dbReference type="SAM" id="SignalP"/>
    </source>
</evidence>
<dbReference type="Pfam" id="PF00090">
    <property type="entry name" value="TSP_1"/>
    <property type="match status" value="2"/>
</dbReference>
<dbReference type="InterPro" id="IPR000884">
    <property type="entry name" value="TSP1_rpt"/>
</dbReference>
<feature type="domain" description="F5/8 type C" evidence="5">
    <location>
        <begin position="23"/>
        <end position="176"/>
    </location>
</feature>
<proteinExistence type="predicted"/>
<feature type="region of interest" description="Disordered" evidence="3">
    <location>
        <begin position="336"/>
        <end position="358"/>
    </location>
</feature>
<dbReference type="SMART" id="SM00231">
    <property type="entry name" value="FA58C"/>
    <property type="match status" value="1"/>
</dbReference>
<dbReference type="PROSITE" id="PS50022">
    <property type="entry name" value="FA58C_3"/>
    <property type="match status" value="1"/>
</dbReference>
<dbReference type="PANTHER" id="PTHR22906">
    <property type="entry name" value="PROPERDIN"/>
    <property type="match status" value="1"/>
</dbReference>
<comment type="caution">
    <text evidence="6">The sequence shown here is derived from an EMBL/GenBank/DDBJ whole genome shotgun (WGS) entry which is preliminary data.</text>
</comment>
<dbReference type="FunFam" id="2.20.100.10:FF:000001">
    <property type="entry name" value="semaphorin-5A isoform X1"/>
    <property type="match status" value="2"/>
</dbReference>
<dbReference type="Gene3D" id="2.20.100.10">
    <property type="entry name" value="Thrombospondin type-1 (TSP1) repeat"/>
    <property type="match status" value="2"/>
</dbReference>
<dbReference type="PANTHER" id="PTHR22906:SF21">
    <property type="entry name" value="SEMA DOMAIN-CONTAINING PROTEIN"/>
    <property type="match status" value="1"/>
</dbReference>
<reference evidence="6 7" key="1">
    <citation type="submission" date="2022-05" db="EMBL/GenBank/DDBJ databases">
        <authorList>
            <consortium name="Genoscope - CEA"/>
            <person name="William W."/>
        </authorList>
    </citation>
    <scope>NUCLEOTIDE SEQUENCE [LARGE SCALE GENOMIC DNA]</scope>
</reference>
<keyword evidence="2" id="KW-1015">Disulfide bond</keyword>
<keyword evidence="4" id="KW-0732">Signal</keyword>
<dbReference type="EMBL" id="CALNXJ010000004">
    <property type="protein sequence ID" value="CAH3037406.1"/>
    <property type="molecule type" value="Genomic_DNA"/>
</dbReference>
<dbReference type="Gene3D" id="2.60.120.260">
    <property type="entry name" value="Galactose-binding domain-like"/>
    <property type="match status" value="1"/>
</dbReference>
<name>A0AAU9VR94_9CNID</name>
<dbReference type="SMART" id="SM00209">
    <property type="entry name" value="TSP1"/>
    <property type="match status" value="2"/>
</dbReference>
<dbReference type="InterPro" id="IPR052065">
    <property type="entry name" value="Compl_asym_regulator"/>
</dbReference>
<feature type="chain" id="PRO_5043706711" description="F5/8 type C domain-containing protein" evidence="4">
    <location>
        <begin position="17"/>
        <end position="358"/>
    </location>
</feature>
<evidence type="ECO:0000259" key="5">
    <source>
        <dbReference type="PROSITE" id="PS50022"/>
    </source>
</evidence>
<evidence type="ECO:0000313" key="6">
    <source>
        <dbReference type="EMBL" id="CAH3037406.1"/>
    </source>
</evidence>
<feature type="signal peptide" evidence="4">
    <location>
        <begin position="1"/>
        <end position="16"/>
    </location>
</feature>